<organism evidence="2">
    <name type="scientific">marine sediment metagenome</name>
    <dbReference type="NCBI Taxonomy" id="412755"/>
    <lineage>
        <taxon>unclassified sequences</taxon>
        <taxon>metagenomes</taxon>
        <taxon>ecological metagenomes</taxon>
    </lineage>
</organism>
<dbReference type="InterPro" id="IPR029052">
    <property type="entry name" value="Metallo-depent_PP-like"/>
</dbReference>
<reference evidence="2" key="1">
    <citation type="journal article" date="2015" name="Nature">
        <title>Complex archaea that bridge the gap between prokaryotes and eukaryotes.</title>
        <authorList>
            <person name="Spang A."/>
            <person name="Saw J.H."/>
            <person name="Jorgensen S.L."/>
            <person name="Zaremba-Niedzwiedzka K."/>
            <person name="Martijn J."/>
            <person name="Lind A.E."/>
            <person name="van Eijk R."/>
            <person name="Schleper C."/>
            <person name="Guy L."/>
            <person name="Ettema T.J."/>
        </authorList>
    </citation>
    <scope>NUCLEOTIDE SEQUENCE</scope>
</reference>
<evidence type="ECO:0000259" key="1">
    <source>
        <dbReference type="Pfam" id="PF00149"/>
    </source>
</evidence>
<feature type="non-terminal residue" evidence="2">
    <location>
        <position position="1"/>
    </location>
</feature>
<gene>
    <name evidence="2" type="ORF">LCGC14_2197710</name>
</gene>
<dbReference type="InterPro" id="IPR004843">
    <property type="entry name" value="Calcineurin-like_PHP"/>
</dbReference>
<dbReference type="AlphaFoldDB" id="A0A0F9GDD9"/>
<protein>
    <recommendedName>
        <fullName evidence="1">Calcineurin-like phosphoesterase domain-containing protein</fullName>
    </recommendedName>
</protein>
<dbReference type="Gene3D" id="3.60.21.10">
    <property type="match status" value="1"/>
</dbReference>
<dbReference type="Pfam" id="PF00149">
    <property type="entry name" value="Metallophos"/>
    <property type="match status" value="1"/>
</dbReference>
<sequence>IQMTKLVFVGDIHIADNPPLGRVEGYKEQIFTKLSAIRKICNDQKALPIFLGDVYHLKRPDRVSHQLTQEMIVGLGIFEEKPLVVPGNHDLGPTGLASLSRQPLGTLLHAGVINLLTEYMNPGWSDSEVVVIARSYNTERDDDPTYYSPTEEEVKWAHGRKRIMVAHGSLIPTGATRPYPCVNVETIPGVEKLSLLVSGHIHEDLGISEVGKVDTLFANLGSVGRVARTQSNMMRTVKILMVTVQEEGEIWLEQIDIPGVLPALEVFEHKDNYEVDSPAQSDEITRFVDSLGEGLRVEQNDIPTLLANISFPNEPVRKRVQELLEEAQ</sequence>
<dbReference type="GO" id="GO:0016787">
    <property type="term" value="F:hydrolase activity"/>
    <property type="evidence" value="ECO:0007669"/>
    <property type="project" value="InterPro"/>
</dbReference>
<feature type="domain" description="Calcineurin-like phosphoesterase" evidence="1">
    <location>
        <begin position="5"/>
        <end position="203"/>
    </location>
</feature>
<comment type="caution">
    <text evidence="2">The sequence shown here is derived from an EMBL/GenBank/DDBJ whole genome shotgun (WGS) entry which is preliminary data.</text>
</comment>
<accession>A0A0F9GDD9</accession>
<proteinExistence type="predicted"/>
<dbReference type="SUPFAM" id="SSF56300">
    <property type="entry name" value="Metallo-dependent phosphatases"/>
    <property type="match status" value="1"/>
</dbReference>
<name>A0A0F9GDD9_9ZZZZ</name>
<evidence type="ECO:0000313" key="2">
    <source>
        <dbReference type="EMBL" id="KKL61202.1"/>
    </source>
</evidence>
<dbReference type="EMBL" id="LAZR01028891">
    <property type="protein sequence ID" value="KKL61202.1"/>
    <property type="molecule type" value="Genomic_DNA"/>
</dbReference>